<dbReference type="InterPro" id="IPR002213">
    <property type="entry name" value="UDP_glucos_trans"/>
</dbReference>
<reference evidence="6 7" key="1">
    <citation type="journal article" date="2015" name="Nat. Commun.">
        <title>Outbred genome sequencing and CRISPR/Cas9 gene editing in butterflies.</title>
        <authorList>
            <person name="Li X."/>
            <person name="Fan D."/>
            <person name="Zhang W."/>
            <person name="Liu G."/>
            <person name="Zhang L."/>
            <person name="Zhao L."/>
            <person name="Fang X."/>
            <person name="Chen L."/>
            <person name="Dong Y."/>
            <person name="Chen Y."/>
            <person name="Ding Y."/>
            <person name="Zhao R."/>
            <person name="Feng M."/>
            <person name="Zhu Y."/>
            <person name="Feng Y."/>
            <person name="Jiang X."/>
            <person name="Zhu D."/>
            <person name="Xiang H."/>
            <person name="Feng X."/>
            <person name="Li S."/>
            <person name="Wang J."/>
            <person name="Zhang G."/>
            <person name="Kronforst M.R."/>
            <person name="Wang W."/>
        </authorList>
    </citation>
    <scope>NUCLEOTIDE SEQUENCE [LARGE SCALE GENOMIC DNA]</scope>
    <source>
        <strain evidence="6">Ya'a_city_454_Pm</strain>
        <tissue evidence="6">Whole body</tissue>
    </source>
</reference>
<dbReference type="EMBL" id="KQ460636">
    <property type="protein sequence ID" value="KPJ13398.1"/>
    <property type="molecule type" value="Genomic_DNA"/>
</dbReference>
<keyword evidence="7" id="KW-1185">Reference proteome</keyword>
<dbReference type="EC" id="2.4.1.17" evidence="5"/>
<sequence length="412" mass="46787">MADKGFVSQHFNIDPSILLSLYSLRSVGTYESARILAMFPTPSISHQVVFRPLTQELAKRGHEVIVITPDPAYPKGQAPKNLTEIDVHDISYSKFKILMERIKDVARDVIKQVEVIIDSNNAVFEEQMKTESVQEILKYKDDYFDLILVEACMRPAIGLSYVFKAPIIQDLKSYLDSSKNGVIYFSLGTNVKPSNLPSDKLQVIINVFSRLPYDVLWKWDDEELPGRTKNIKISKWLPQSDLLRHPSIKLFVTQGGLQSTDEAITAGVPVIGIPMLGDQWFNAEKYVHFNIGHKLDIDTLTEEQFDNAIKSILNNNSYRENIVRLRSIMQDQPQSPLDRAVWWTEHVLRHGGARHLRGPAANISWAQYLELELVLTLAAILISSLIILFIVAKLIWNVLKVQLSAVIKVKKS</sequence>
<protein>
    <recommendedName>
        <fullName evidence="5">UDP-glucuronosyltransferase</fullName>
        <ecNumber evidence="5">2.4.1.17</ecNumber>
    </recommendedName>
</protein>
<keyword evidence="2 4" id="KW-0328">Glycosyltransferase</keyword>
<dbReference type="InParanoid" id="A0A0N1PG92"/>
<accession>A0A0N1PG92</accession>
<dbReference type="InterPro" id="IPR035595">
    <property type="entry name" value="UDP_glycos_trans_CS"/>
</dbReference>
<dbReference type="GO" id="GO:0015020">
    <property type="term" value="F:glucuronosyltransferase activity"/>
    <property type="evidence" value="ECO:0007669"/>
    <property type="project" value="UniProtKB-EC"/>
</dbReference>
<keyword evidence="5" id="KW-0812">Transmembrane</keyword>
<dbReference type="Proteomes" id="UP000053240">
    <property type="component" value="Unassembled WGS sequence"/>
</dbReference>
<name>A0A0N1PG92_PAPMA</name>
<evidence type="ECO:0000256" key="4">
    <source>
        <dbReference type="RuleBase" id="RU003718"/>
    </source>
</evidence>
<dbReference type="SUPFAM" id="SSF53756">
    <property type="entry name" value="UDP-Glycosyltransferase/glycogen phosphorylase"/>
    <property type="match status" value="1"/>
</dbReference>
<keyword evidence="5" id="KW-1133">Transmembrane helix</keyword>
<comment type="catalytic activity">
    <reaction evidence="5">
        <text>glucuronate acceptor + UDP-alpha-D-glucuronate = acceptor beta-D-glucuronoside + UDP + H(+)</text>
        <dbReference type="Rhea" id="RHEA:21032"/>
        <dbReference type="ChEBI" id="CHEBI:15378"/>
        <dbReference type="ChEBI" id="CHEBI:58052"/>
        <dbReference type="ChEBI" id="CHEBI:58223"/>
        <dbReference type="ChEBI" id="CHEBI:132367"/>
        <dbReference type="ChEBI" id="CHEBI:132368"/>
        <dbReference type="EC" id="2.4.1.17"/>
    </reaction>
</comment>
<evidence type="ECO:0000256" key="2">
    <source>
        <dbReference type="ARBA" id="ARBA00022676"/>
    </source>
</evidence>
<evidence type="ECO:0000313" key="7">
    <source>
        <dbReference type="Proteomes" id="UP000053240"/>
    </source>
</evidence>
<evidence type="ECO:0000256" key="1">
    <source>
        <dbReference type="ARBA" id="ARBA00009995"/>
    </source>
</evidence>
<organism evidence="6 7">
    <name type="scientific">Papilio machaon</name>
    <name type="common">Old World swallowtail butterfly</name>
    <dbReference type="NCBI Taxonomy" id="76193"/>
    <lineage>
        <taxon>Eukaryota</taxon>
        <taxon>Metazoa</taxon>
        <taxon>Ecdysozoa</taxon>
        <taxon>Arthropoda</taxon>
        <taxon>Hexapoda</taxon>
        <taxon>Insecta</taxon>
        <taxon>Pterygota</taxon>
        <taxon>Neoptera</taxon>
        <taxon>Endopterygota</taxon>
        <taxon>Lepidoptera</taxon>
        <taxon>Glossata</taxon>
        <taxon>Ditrysia</taxon>
        <taxon>Papilionoidea</taxon>
        <taxon>Papilionidae</taxon>
        <taxon>Papilioninae</taxon>
        <taxon>Papilio</taxon>
    </lineage>
</organism>
<dbReference type="CDD" id="cd03784">
    <property type="entry name" value="GT1_Gtf-like"/>
    <property type="match status" value="1"/>
</dbReference>
<evidence type="ECO:0000256" key="3">
    <source>
        <dbReference type="ARBA" id="ARBA00022679"/>
    </source>
</evidence>
<feature type="transmembrane region" description="Helical" evidence="5">
    <location>
        <begin position="373"/>
        <end position="396"/>
    </location>
</feature>
<dbReference type="Gene3D" id="3.40.50.2000">
    <property type="entry name" value="Glycogen Phosphorylase B"/>
    <property type="match status" value="2"/>
</dbReference>
<evidence type="ECO:0000313" key="6">
    <source>
        <dbReference type="EMBL" id="KPJ13398.1"/>
    </source>
</evidence>
<comment type="subcellular location">
    <subcellularLocation>
        <location evidence="5">Membrane</location>
        <topology evidence="5">Single-pass membrane protein</topology>
    </subcellularLocation>
</comment>
<gene>
    <name evidence="6" type="ORF">RR48_04437</name>
</gene>
<dbReference type="AlphaFoldDB" id="A0A0N1PG92"/>
<proteinExistence type="inferred from homology"/>
<dbReference type="InterPro" id="IPR050271">
    <property type="entry name" value="UDP-glycosyltransferase"/>
</dbReference>
<dbReference type="PANTHER" id="PTHR48043:SF159">
    <property type="entry name" value="EG:EG0003.4 PROTEIN-RELATED"/>
    <property type="match status" value="1"/>
</dbReference>
<dbReference type="Pfam" id="PF00201">
    <property type="entry name" value="UDPGT"/>
    <property type="match status" value="1"/>
</dbReference>
<keyword evidence="5" id="KW-0472">Membrane</keyword>
<keyword evidence="3 4" id="KW-0808">Transferase</keyword>
<dbReference type="GO" id="GO:0016020">
    <property type="term" value="C:membrane"/>
    <property type="evidence" value="ECO:0007669"/>
    <property type="project" value="UniProtKB-SubCell"/>
</dbReference>
<evidence type="ECO:0000256" key="5">
    <source>
        <dbReference type="RuleBase" id="RU362059"/>
    </source>
</evidence>
<dbReference type="FunFam" id="3.40.50.2000:FF:000050">
    <property type="entry name" value="UDP-glucuronosyltransferase"/>
    <property type="match status" value="1"/>
</dbReference>
<dbReference type="PANTHER" id="PTHR48043">
    <property type="entry name" value="EG:EG0003.4 PROTEIN-RELATED"/>
    <property type="match status" value="1"/>
</dbReference>
<comment type="similarity">
    <text evidence="1 4">Belongs to the UDP-glycosyltransferase family.</text>
</comment>
<dbReference type="PROSITE" id="PS00375">
    <property type="entry name" value="UDPGT"/>
    <property type="match status" value="1"/>
</dbReference>